<dbReference type="RefSeq" id="XP_050513235.1">
    <property type="nucleotide sequence ID" value="XM_050657278.1"/>
</dbReference>
<dbReference type="Proteomes" id="UP001652700">
    <property type="component" value="Unplaced"/>
</dbReference>
<keyword evidence="4" id="KW-0540">Nuclease</keyword>
<dbReference type="PANTHER" id="PTHR22930">
    <property type="match status" value="1"/>
</dbReference>
<protein>
    <recommendedName>
        <fullName evidence="8">DDE Tnp4 domain-containing protein</fullName>
    </recommendedName>
</protein>
<keyword evidence="10" id="KW-1185">Reference proteome</keyword>
<evidence type="ECO:0000259" key="8">
    <source>
        <dbReference type="Pfam" id="PF13359"/>
    </source>
</evidence>
<organism evidence="9 10">
    <name type="scientific">Diabrotica virgifera virgifera</name>
    <name type="common">western corn rootworm</name>
    <dbReference type="NCBI Taxonomy" id="50390"/>
    <lineage>
        <taxon>Eukaryota</taxon>
        <taxon>Metazoa</taxon>
        <taxon>Ecdysozoa</taxon>
        <taxon>Arthropoda</taxon>
        <taxon>Hexapoda</taxon>
        <taxon>Insecta</taxon>
        <taxon>Pterygota</taxon>
        <taxon>Neoptera</taxon>
        <taxon>Endopterygota</taxon>
        <taxon>Coleoptera</taxon>
        <taxon>Polyphaga</taxon>
        <taxon>Cucujiformia</taxon>
        <taxon>Chrysomeloidea</taxon>
        <taxon>Chrysomelidae</taxon>
        <taxon>Galerucinae</taxon>
        <taxon>Diabroticina</taxon>
        <taxon>Diabroticites</taxon>
        <taxon>Diabrotica</taxon>
    </lineage>
</organism>
<dbReference type="InterPro" id="IPR027806">
    <property type="entry name" value="HARBI1_dom"/>
</dbReference>
<evidence type="ECO:0000256" key="7">
    <source>
        <dbReference type="ARBA" id="ARBA00023242"/>
    </source>
</evidence>
<evidence type="ECO:0000256" key="1">
    <source>
        <dbReference type="ARBA" id="ARBA00001968"/>
    </source>
</evidence>
<evidence type="ECO:0000256" key="3">
    <source>
        <dbReference type="ARBA" id="ARBA00006958"/>
    </source>
</evidence>
<keyword evidence="5" id="KW-0479">Metal-binding</keyword>
<name>A0ABM5KSR9_DIAVI</name>
<comment type="cofactor">
    <cofactor evidence="1">
        <name>a divalent metal cation</name>
        <dbReference type="ChEBI" id="CHEBI:60240"/>
    </cofactor>
</comment>
<dbReference type="GeneID" id="126888849"/>
<reference evidence="9" key="1">
    <citation type="submission" date="2025-05" db="UniProtKB">
        <authorList>
            <consortium name="EnsemblMetazoa"/>
        </authorList>
    </citation>
    <scope>IDENTIFICATION</scope>
</reference>
<comment type="subcellular location">
    <subcellularLocation>
        <location evidence="2">Nucleus</location>
    </subcellularLocation>
</comment>
<evidence type="ECO:0000313" key="10">
    <source>
        <dbReference type="Proteomes" id="UP001652700"/>
    </source>
</evidence>
<evidence type="ECO:0000256" key="4">
    <source>
        <dbReference type="ARBA" id="ARBA00022722"/>
    </source>
</evidence>
<comment type="similarity">
    <text evidence="3">Belongs to the HARBI1 family.</text>
</comment>
<evidence type="ECO:0000256" key="5">
    <source>
        <dbReference type="ARBA" id="ARBA00022723"/>
    </source>
</evidence>
<evidence type="ECO:0000256" key="2">
    <source>
        <dbReference type="ARBA" id="ARBA00004123"/>
    </source>
</evidence>
<sequence length="359" mass="42028">MDDFEDSDFMSDIDSDEDFDVMFNEHVRNENYLEDTVPSYSDQEFFEHFRLSRNVVNDISDRFERSTYYHNNTGPFGKIPGLHQVLIFLWYAGHQTSSFRDVGDRFDVTVSSVNRILYRLTMFLSNLSPEIIKWPTAAEKHVSQQHFANKGFPNVIGAIDGCHIKIDRPDNDPDSYINRKGFYSVQMQAVCDHKKKIIDLFLGYPGSVHDSRVFRNSPLNANLERKCQQYFLLGDSGYPLRNNLLTPYKNRGNLTRQQQNYNVKLSKNRYVIEHCFGIVKQKFRQLYHVKLRNIRFIVHFIRAACVLHNIALEDNFEADGDNEQLNMQNHNYMQQDSDEEEENVEAAVVRNRVANTLLN</sequence>
<proteinExistence type="inferred from homology"/>
<evidence type="ECO:0000313" key="9">
    <source>
        <dbReference type="EnsemblMetazoa" id="XP_050513235.1"/>
    </source>
</evidence>
<dbReference type="EnsemblMetazoa" id="XM_050657278.1">
    <property type="protein sequence ID" value="XP_050513235.1"/>
    <property type="gene ID" value="LOC126888849"/>
</dbReference>
<keyword evidence="7" id="KW-0539">Nucleus</keyword>
<dbReference type="Pfam" id="PF13359">
    <property type="entry name" value="DDE_Tnp_4"/>
    <property type="match status" value="1"/>
</dbReference>
<dbReference type="PANTHER" id="PTHR22930:SF85">
    <property type="entry name" value="GH03217P-RELATED"/>
    <property type="match status" value="1"/>
</dbReference>
<accession>A0ABM5KSR9</accession>
<evidence type="ECO:0000256" key="6">
    <source>
        <dbReference type="ARBA" id="ARBA00022801"/>
    </source>
</evidence>
<keyword evidence="6" id="KW-0378">Hydrolase</keyword>
<dbReference type="InterPro" id="IPR045249">
    <property type="entry name" value="HARBI1-like"/>
</dbReference>
<feature type="domain" description="DDE Tnp4" evidence="8">
    <location>
        <begin position="159"/>
        <end position="309"/>
    </location>
</feature>